<dbReference type="InterPro" id="IPR016047">
    <property type="entry name" value="M23ase_b-sheet_dom"/>
</dbReference>
<evidence type="ECO:0000256" key="2">
    <source>
        <dbReference type="ARBA" id="ARBA00022670"/>
    </source>
</evidence>
<dbReference type="Pfam" id="PF01551">
    <property type="entry name" value="Peptidase_M23"/>
    <property type="match status" value="1"/>
</dbReference>
<evidence type="ECO:0000256" key="1">
    <source>
        <dbReference type="ARBA" id="ARBA00001947"/>
    </source>
</evidence>
<name>A0A1K2HVE4_9HYPH</name>
<evidence type="ECO:0000256" key="3">
    <source>
        <dbReference type="ARBA" id="ARBA00022723"/>
    </source>
</evidence>
<reference evidence="9 10" key="1">
    <citation type="submission" date="2016-11" db="EMBL/GenBank/DDBJ databases">
        <authorList>
            <person name="Jaros S."/>
            <person name="Januszkiewicz K."/>
            <person name="Wedrychowicz H."/>
        </authorList>
    </citation>
    <scope>NUCLEOTIDE SEQUENCE [LARGE SCALE GENOMIC DNA]</scope>
    <source>
        <strain evidence="9 10">ATCC 23634</strain>
    </source>
</reference>
<comment type="cofactor">
    <cofactor evidence="1">
        <name>Zn(2+)</name>
        <dbReference type="ChEBI" id="CHEBI:29105"/>
    </cofactor>
</comment>
<keyword evidence="7" id="KW-1133">Transmembrane helix</keyword>
<dbReference type="OrthoDB" id="9805070at2"/>
<keyword evidence="7" id="KW-0812">Transmembrane</keyword>
<feature type="domain" description="M23ase beta-sheet core" evidence="8">
    <location>
        <begin position="272"/>
        <end position="366"/>
    </location>
</feature>
<protein>
    <submittedName>
        <fullName evidence="9">Peptidase family M23</fullName>
    </submittedName>
</protein>
<dbReference type="GO" id="GO:0004222">
    <property type="term" value="F:metalloendopeptidase activity"/>
    <property type="evidence" value="ECO:0007669"/>
    <property type="project" value="TreeGrafter"/>
</dbReference>
<keyword evidence="4" id="KW-0378">Hydrolase</keyword>
<dbReference type="PANTHER" id="PTHR21666:SF288">
    <property type="entry name" value="CELL DIVISION PROTEIN YTFB"/>
    <property type="match status" value="1"/>
</dbReference>
<dbReference type="PANTHER" id="PTHR21666">
    <property type="entry name" value="PEPTIDASE-RELATED"/>
    <property type="match status" value="1"/>
</dbReference>
<dbReference type="CDD" id="cd12797">
    <property type="entry name" value="M23_peptidase"/>
    <property type="match status" value="1"/>
</dbReference>
<evidence type="ECO:0000259" key="8">
    <source>
        <dbReference type="Pfam" id="PF01551"/>
    </source>
</evidence>
<keyword evidence="5" id="KW-0862">Zinc</keyword>
<gene>
    <name evidence="9" type="ORF">SAMN02983003_1225</name>
</gene>
<dbReference type="Gene3D" id="2.70.70.10">
    <property type="entry name" value="Glucose Permease (Domain IIA)"/>
    <property type="match status" value="1"/>
</dbReference>
<dbReference type="InterPro" id="IPR011055">
    <property type="entry name" value="Dup_hybrid_motif"/>
</dbReference>
<keyword evidence="3" id="KW-0479">Metal-binding</keyword>
<dbReference type="SUPFAM" id="SSF51261">
    <property type="entry name" value="Duplicated hybrid motif"/>
    <property type="match status" value="1"/>
</dbReference>
<evidence type="ECO:0000256" key="4">
    <source>
        <dbReference type="ARBA" id="ARBA00022801"/>
    </source>
</evidence>
<evidence type="ECO:0000256" key="5">
    <source>
        <dbReference type="ARBA" id="ARBA00022833"/>
    </source>
</evidence>
<evidence type="ECO:0000313" key="9">
    <source>
        <dbReference type="EMBL" id="SFZ82697.1"/>
    </source>
</evidence>
<accession>A0A1K2HVE4</accession>
<keyword evidence="6" id="KW-0482">Metalloprotease</keyword>
<keyword evidence="10" id="KW-1185">Reference proteome</keyword>
<dbReference type="GO" id="GO:0006508">
    <property type="term" value="P:proteolysis"/>
    <property type="evidence" value="ECO:0007669"/>
    <property type="project" value="UniProtKB-KW"/>
</dbReference>
<dbReference type="FunFam" id="2.70.70.10:FF:000006">
    <property type="entry name" value="M23 family peptidase"/>
    <property type="match status" value="1"/>
</dbReference>
<organism evidence="9 10">
    <name type="scientific">Devosia enhydra</name>
    <dbReference type="NCBI Taxonomy" id="665118"/>
    <lineage>
        <taxon>Bacteria</taxon>
        <taxon>Pseudomonadati</taxon>
        <taxon>Pseudomonadota</taxon>
        <taxon>Alphaproteobacteria</taxon>
        <taxon>Hyphomicrobiales</taxon>
        <taxon>Devosiaceae</taxon>
        <taxon>Devosia</taxon>
    </lineage>
</organism>
<dbReference type="InterPro" id="IPR050570">
    <property type="entry name" value="Cell_wall_metabolism_enzyme"/>
</dbReference>
<dbReference type="RefSeq" id="WP_143145676.1">
    <property type="nucleotide sequence ID" value="NZ_FPKU01000001.1"/>
</dbReference>
<evidence type="ECO:0000313" key="10">
    <source>
        <dbReference type="Proteomes" id="UP000183447"/>
    </source>
</evidence>
<feature type="transmembrane region" description="Helical" evidence="7">
    <location>
        <begin position="26"/>
        <end position="49"/>
    </location>
</feature>
<dbReference type="EMBL" id="FPKU01000001">
    <property type="protein sequence ID" value="SFZ82697.1"/>
    <property type="molecule type" value="Genomic_DNA"/>
</dbReference>
<dbReference type="Proteomes" id="UP000183447">
    <property type="component" value="Unassembled WGS sequence"/>
</dbReference>
<evidence type="ECO:0000256" key="6">
    <source>
        <dbReference type="ARBA" id="ARBA00023049"/>
    </source>
</evidence>
<proteinExistence type="predicted"/>
<dbReference type="STRING" id="665118.SAMN02983003_1225"/>
<dbReference type="GO" id="GO:0046872">
    <property type="term" value="F:metal ion binding"/>
    <property type="evidence" value="ECO:0007669"/>
    <property type="project" value="UniProtKB-KW"/>
</dbReference>
<sequence length="384" mass="40222">MRSVPIQKPFGAQSPRPAGPSGIRPALFYGMFGLLLATNVATGVAFLMAPDISRLMGDQTDLIVSAYEDRIATMRLEVDRLHSRQFAQAGDLNLQLQELAQQQEVLTEQHHYVRQLAARAEELGLRTAAAPSTGVDPLITGSVSATGQGDVLATARSVTTMLEESRLAMAAISVEARRSTDAIVSELQSLGLGTSLPGTAGAMGGPLLPARPGEDAGDLIEDANAVADALARYKAARKAIATAPIHRPIAASARSSSGFGNRTDPFTRGKAFHAGLDFAAPTGTVVTSAGDGRVSFVGVRSGYGKVVEVTHSDGLVTRYAHLSAFIAREGQSVQTGTPIAKVGSTGRSTGPHLHFEVRKADRPLDPSRFLAAGRRLARLVGTPA</sequence>
<keyword evidence="7" id="KW-0472">Membrane</keyword>
<dbReference type="AlphaFoldDB" id="A0A1K2HVE4"/>
<keyword evidence="2" id="KW-0645">Protease</keyword>
<evidence type="ECO:0000256" key="7">
    <source>
        <dbReference type="SAM" id="Phobius"/>
    </source>
</evidence>